<feature type="region of interest" description="Disordered" evidence="1">
    <location>
        <begin position="172"/>
        <end position="243"/>
    </location>
</feature>
<dbReference type="PANTHER" id="PTHR38117:SF2">
    <property type="entry name" value="NACHT AND WD40 DOMAIN PROTEIN"/>
    <property type="match status" value="1"/>
</dbReference>
<proteinExistence type="predicted"/>
<organism evidence="3 4">
    <name type="scientific">Saccharata proteae CBS 121410</name>
    <dbReference type="NCBI Taxonomy" id="1314787"/>
    <lineage>
        <taxon>Eukaryota</taxon>
        <taxon>Fungi</taxon>
        <taxon>Dikarya</taxon>
        <taxon>Ascomycota</taxon>
        <taxon>Pezizomycotina</taxon>
        <taxon>Dothideomycetes</taxon>
        <taxon>Dothideomycetes incertae sedis</taxon>
        <taxon>Botryosphaeriales</taxon>
        <taxon>Saccharataceae</taxon>
        <taxon>Saccharata</taxon>
    </lineage>
</organism>
<feature type="compositionally biased region" description="Pro residues" evidence="1">
    <location>
        <begin position="177"/>
        <end position="197"/>
    </location>
</feature>
<keyword evidence="4" id="KW-1185">Reference proteome</keyword>
<evidence type="ECO:0000313" key="4">
    <source>
        <dbReference type="Proteomes" id="UP000799776"/>
    </source>
</evidence>
<sequence>MSKRSVFTTITPLPAGLTRQTVLEFLHNHTDMIDLNPLVIDRYPITPPSNGTVEEKNCTWYTLKDRVSYLPGGLVTGEVKYNACFHDLNTGVQTHIYAPLGLDIKEKWTVGGSLPHEPRIPQELGLNIPKDGLYLREDCDMRCNIFMTAFVKGTLKRAHAVLVDRLVEKAGLEESPPATPPPPPHPPSPSHPNPSNPPSKSLASTPRNAKNTSLTKPKPKRTNSNSNNNRCRRRCLRSRLKGL</sequence>
<dbReference type="EMBL" id="ML978750">
    <property type="protein sequence ID" value="KAF2083959.1"/>
    <property type="molecule type" value="Genomic_DNA"/>
</dbReference>
<name>A0A9P4HQ70_9PEZI</name>
<dbReference type="OrthoDB" id="3246050at2759"/>
<evidence type="ECO:0000259" key="2">
    <source>
        <dbReference type="Pfam" id="PF23155"/>
    </source>
</evidence>
<accession>A0A9P4HQ70</accession>
<feature type="compositionally biased region" description="Basic residues" evidence="1">
    <location>
        <begin position="230"/>
        <end position="243"/>
    </location>
</feature>
<feature type="domain" description="DUF7053" evidence="2">
    <location>
        <begin position="2"/>
        <end position="170"/>
    </location>
</feature>
<dbReference type="Proteomes" id="UP000799776">
    <property type="component" value="Unassembled WGS sequence"/>
</dbReference>
<comment type="caution">
    <text evidence="3">The sequence shown here is derived from an EMBL/GenBank/DDBJ whole genome shotgun (WGS) entry which is preliminary data.</text>
</comment>
<feature type="compositionally biased region" description="Polar residues" evidence="1">
    <location>
        <begin position="201"/>
        <end position="215"/>
    </location>
</feature>
<reference evidence="3" key="1">
    <citation type="journal article" date="2020" name="Stud. Mycol.">
        <title>101 Dothideomycetes genomes: a test case for predicting lifestyles and emergence of pathogens.</title>
        <authorList>
            <person name="Haridas S."/>
            <person name="Albert R."/>
            <person name="Binder M."/>
            <person name="Bloem J."/>
            <person name="Labutti K."/>
            <person name="Salamov A."/>
            <person name="Andreopoulos B."/>
            <person name="Baker S."/>
            <person name="Barry K."/>
            <person name="Bills G."/>
            <person name="Bluhm B."/>
            <person name="Cannon C."/>
            <person name="Castanera R."/>
            <person name="Culley D."/>
            <person name="Daum C."/>
            <person name="Ezra D."/>
            <person name="Gonzalez J."/>
            <person name="Henrissat B."/>
            <person name="Kuo A."/>
            <person name="Liang C."/>
            <person name="Lipzen A."/>
            <person name="Lutzoni F."/>
            <person name="Magnuson J."/>
            <person name="Mondo S."/>
            <person name="Nolan M."/>
            <person name="Ohm R."/>
            <person name="Pangilinan J."/>
            <person name="Park H.-J."/>
            <person name="Ramirez L."/>
            <person name="Alfaro M."/>
            <person name="Sun H."/>
            <person name="Tritt A."/>
            <person name="Yoshinaga Y."/>
            <person name="Zwiers L.-H."/>
            <person name="Turgeon B."/>
            <person name="Goodwin S."/>
            <person name="Spatafora J."/>
            <person name="Crous P."/>
            <person name="Grigoriev I."/>
        </authorList>
    </citation>
    <scope>NUCLEOTIDE SEQUENCE</scope>
    <source>
        <strain evidence="3">CBS 121410</strain>
    </source>
</reference>
<gene>
    <name evidence="3" type="ORF">K490DRAFT_76189</name>
</gene>
<dbReference type="InterPro" id="IPR055481">
    <property type="entry name" value="DUF7053"/>
</dbReference>
<evidence type="ECO:0000313" key="3">
    <source>
        <dbReference type="EMBL" id="KAF2083959.1"/>
    </source>
</evidence>
<dbReference type="PANTHER" id="PTHR38117">
    <property type="entry name" value="NACHT AND WD40 DOMAIN PROTEIN"/>
    <property type="match status" value="1"/>
</dbReference>
<evidence type="ECO:0000256" key="1">
    <source>
        <dbReference type="SAM" id="MobiDB-lite"/>
    </source>
</evidence>
<dbReference type="Pfam" id="PF23155">
    <property type="entry name" value="DUF7053"/>
    <property type="match status" value="1"/>
</dbReference>
<dbReference type="AlphaFoldDB" id="A0A9P4HQ70"/>
<protein>
    <recommendedName>
        <fullName evidence="2">DUF7053 domain-containing protein</fullName>
    </recommendedName>
</protein>